<keyword evidence="1" id="KW-0812">Transmembrane</keyword>
<accession>A0A4P8HN39</accession>
<evidence type="ECO:0000313" key="4">
    <source>
        <dbReference type="Proteomes" id="UP000298763"/>
    </source>
</evidence>
<proteinExistence type="predicted"/>
<dbReference type="AlphaFoldDB" id="A0A4P8HN39"/>
<organism evidence="2 5">
    <name type="scientific">Pseudoduganella umbonata</name>
    <dbReference type="NCBI Taxonomy" id="864828"/>
    <lineage>
        <taxon>Bacteria</taxon>
        <taxon>Pseudomonadati</taxon>
        <taxon>Pseudomonadota</taxon>
        <taxon>Betaproteobacteria</taxon>
        <taxon>Burkholderiales</taxon>
        <taxon>Oxalobacteraceae</taxon>
        <taxon>Telluria group</taxon>
        <taxon>Pseudoduganella</taxon>
    </lineage>
</organism>
<keyword evidence="1" id="KW-0472">Membrane</keyword>
<sequence length="237" mass="24977">MRHPVPLQRGFTLVEIAIVLVVVGLLIGGLLTPLSTQLEQRRVADTQRAMEEAREALIGFAALNGYLPCPAVSAANGLEARDGDRCLGERRAGFLPWATLGMPKLDSWGHIFLYSVTPDFADSTNRFRLATPRDITVATRDAAGNLVAATAPNDIPAVILSVGRNGYGGFSDLGVRAADAGAGNVDEKANMALAGTAFIARGASDNPALPGGTYDDLVVWVSPNILFNRLIAAGRLP</sequence>
<evidence type="ECO:0000313" key="5">
    <source>
        <dbReference type="Proteomes" id="UP000584325"/>
    </source>
</evidence>
<name>A0A4P8HN39_9BURK</name>
<dbReference type="EMBL" id="JACHXS010000001">
    <property type="protein sequence ID" value="MBB3219643.1"/>
    <property type="molecule type" value="Genomic_DNA"/>
</dbReference>
<dbReference type="OrthoDB" id="6038212at2"/>
<protein>
    <submittedName>
        <fullName evidence="2">Prepilin-type N-terminal cleavage/methylation domain-containing protein</fullName>
    </submittedName>
    <submittedName>
        <fullName evidence="3">Type II secretion system protein</fullName>
    </submittedName>
</protein>
<dbReference type="InterPro" id="IPR045584">
    <property type="entry name" value="Pilin-like"/>
</dbReference>
<dbReference type="Proteomes" id="UP000584325">
    <property type="component" value="Unassembled WGS sequence"/>
</dbReference>
<reference evidence="2 5" key="2">
    <citation type="submission" date="2020-08" db="EMBL/GenBank/DDBJ databases">
        <title>Genomic Encyclopedia of Type Strains, Phase III (KMG-III): the genomes of soil and plant-associated and newly described type strains.</title>
        <authorList>
            <person name="Whitman W."/>
        </authorList>
    </citation>
    <scope>NUCLEOTIDE SEQUENCE [LARGE SCALE GENOMIC DNA]</scope>
    <source>
        <strain evidence="2 5">CECT 7753</strain>
    </source>
</reference>
<keyword evidence="1" id="KW-1133">Transmembrane helix</keyword>
<dbReference type="NCBIfam" id="TIGR02532">
    <property type="entry name" value="IV_pilin_GFxxxE"/>
    <property type="match status" value="1"/>
</dbReference>
<dbReference type="SUPFAM" id="SSF54523">
    <property type="entry name" value="Pili subunits"/>
    <property type="match status" value="1"/>
</dbReference>
<dbReference type="RefSeq" id="WP_137312592.1">
    <property type="nucleotide sequence ID" value="NZ_CP040017.1"/>
</dbReference>
<dbReference type="EMBL" id="CP040017">
    <property type="protein sequence ID" value="QCP09705.1"/>
    <property type="molecule type" value="Genomic_DNA"/>
</dbReference>
<dbReference type="InterPro" id="IPR012902">
    <property type="entry name" value="N_methyl_site"/>
</dbReference>
<evidence type="ECO:0000313" key="2">
    <source>
        <dbReference type="EMBL" id="MBB3219643.1"/>
    </source>
</evidence>
<dbReference type="Proteomes" id="UP000298763">
    <property type="component" value="Chromosome"/>
</dbReference>
<reference evidence="3 4" key="1">
    <citation type="submission" date="2019-05" db="EMBL/GenBank/DDBJ databases">
        <title>Draft Genome Sequences of Six Type Strains of the Genus Massilia.</title>
        <authorList>
            <person name="Miess H."/>
            <person name="Frediansyhah A."/>
            <person name="Gross H."/>
        </authorList>
    </citation>
    <scope>NUCLEOTIDE SEQUENCE [LARGE SCALE GENOMIC DNA]</scope>
    <source>
        <strain evidence="3 4">DSMZ 26121</strain>
    </source>
</reference>
<evidence type="ECO:0000313" key="3">
    <source>
        <dbReference type="EMBL" id="QCP09705.1"/>
    </source>
</evidence>
<gene>
    <name evidence="3" type="ORF">FCL38_04165</name>
    <name evidence="2" type="ORF">FHS02_000430</name>
</gene>
<keyword evidence="4" id="KW-1185">Reference proteome</keyword>
<evidence type="ECO:0000256" key="1">
    <source>
        <dbReference type="SAM" id="Phobius"/>
    </source>
</evidence>
<dbReference type="Pfam" id="PF07963">
    <property type="entry name" value="N_methyl"/>
    <property type="match status" value="1"/>
</dbReference>
<feature type="transmembrane region" description="Helical" evidence="1">
    <location>
        <begin position="12"/>
        <end position="31"/>
    </location>
</feature>